<dbReference type="AlphaFoldDB" id="A0A365Y2E7"/>
<dbReference type="Pfam" id="PF04773">
    <property type="entry name" value="FecR"/>
    <property type="match status" value="1"/>
</dbReference>
<keyword evidence="5" id="KW-1185">Reference proteome</keyword>
<dbReference type="PIRSF" id="PIRSF018266">
    <property type="entry name" value="FecR"/>
    <property type="match status" value="1"/>
</dbReference>
<dbReference type="EMBL" id="QFFJ01000001">
    <property type="protein sequence ID" value="RBL92766.1"/>
    <property type="molecule type" value="Genomic_DNA"/>
</dbReference>
<feature type="transmembrane region" description="Helical" evidence="1">
    <location>
        <begin position="79"/>
        <end position="99"/>
    </location>
</feature>
<dbReference type="Pfam" id="PF16344">
    <property type="entry name" value="FecR_C"/>
    <property type="match status" value="1"/>
</dbReference>
<organism evidence="4 5">
    <name type="scientific">Chitinophaga flava</name>
    <dbReference type="NCBI Taxonomy" id="2259036"/>
    <lineage>
        <taxon>Bacteria</taxon>
        <taxon>Pseudomonadati</taxon>
        <taxon>Bacteroidota</taxon>
        <taxon>Chitinophagia</taxon>
        <taxon>Chitinophagales</taxon>
        <taxon>Chitinophagaceae</taxon>
        <taxon>Chitinophaga</taxon>
    </lineage>
</organism>
<feature type="domain" description="FecR protein" evidence="2">
    <location>
        <begin position="122"/>
        <end position="211"/>
    </location>
</feature>
<reference evidence="4 5" key="1">
    <citation type="submission" date="2018-05" db="EMBL/GenBank/DDBJ databases">
        <title>Chitinophaga sp. K3CV102501T nov., isolated from isolated from a monsoon evergreen broad-leaved forest soil.</title>
        <authorList>
            <person name="Lv Y."/>
        </authorList>
    </citation>
    <scope>NUCLEOTIDE SEQUENCE [LARGE SCALE GENOMIC DNA]</scope>
    <source>
        <strain evidence="4 5">GDMCC 1.1325</strain>
    </source>
</reference>
<dbReference type="OrthoDB" id="738872at2"/>
<evidence type="ECO:0000313" key="4">
    <source>
        <dbReference type="EMBL" id="RBL92766.1"/>
    </source>
</evidence>
<dbReference type="GO" id="GO:0016989">
    <property type="term" value="F:sigma factor antagonist activity"/>
    <property type="evidence" value="ECO:0007669"/>
    <property type="project" value="TreeGrafter"/>
</dbReference>
<dbReference type="PANTHER" id="PTHR30273">
    <property type="entry name" value="PERIPLASMIC SIGNAL SENSOR AND SIGMA FACTOR ACTIVATOR FECR-RELATED"/>
    <property type="match status" value="1"/>
</dbReference>
<keyword evidence="1" id="KW-0812">Transmembrane</keyword>
<dbReference type="PANTHER" id="PTHR30273:SF2">
    <property type="entry name" value="PROTEIN FECR"/>
    <property type="match status" value="1"/>
</dbReference>
<comment type="caution">
    <text evidence="4">The sequence shown here is derived from an EMBL/GenBank/DDBJ whole genome shotgun (WGS) entry which is preliminary data.</text>
</comment>
<evidence type="ECO:0000313" key="5">
    <source>
        <dbReference type="Proteomes" id="UP000253410"/>
    </source>
</evidence>
<keyword evidence="1" id="KW-0472">Membrane</keyword>
<feature type="domain" description="Protein FecR C-terminal" evidence="3">
    <location>
        <begin position="260"/>
        <end position="324"/>
    </location>
</feature>
<protein>
    <recommendedName>
        <fullName evidence="6">FecR protein domain-containing protein</fullName>
    </recommendedName>
</protein>
<accession>A0A365Y2E7</accession>
<evidence type="ECO:0000259" key="2">
    <source>
        <dbReference type="Pfam" id="PF04773"/>
    </source>
</evidence>
<evidence type="ECO:0008006" key="6">
    <source>
        <dbReference type="Google" id="ProtNLM"/>
    </source>
</evidence>
<proteinExistence type="predicted"/>
<evidence type="ECO:0000256" key="1">
    <source>
        <dbReference type="SAM" id="Phobius"/>
    </source>
</evidence>
<gene>
    <name evidence="4" type="ORF">DF182_09365</name>
</gene>
<name>A0A365Y2E7_9BACT</name>
<sequence length="331" mass="37295">MQLPVMIWEKYLAGTASREELEILDAWLQEAGNEELAALMQNNPLDKTKMPMEMATRLRVRLQQLPSTGKRIHAIRKSVIWWAAASIFIAGLTGLFYLLNHRQMTSSSQLAVVQWDSISNTSAHARMLTLPDQTKIWLNKQAVLYIRKDYSKHREVRLQGEGYFDVAPDETHPFRVTAGKVQTLVLGTAFNIDNTPGQSAVYISLVKGSVKVQQDTEQPPSGNTAAVVLQPGETVKADYQGNHLSKTSVTDVSGWVKGQLVFNQLPLSEALPKLEAYYGIHIEADPALLRNKTVTAVYRKYETWQQVLHHLLFIYQLSYKIGPDQEIVIHS</sequence>
<dbReference type="Proteomes" id="UP000253410">
    <property type="component" value="Unassembled WGS sequence"/>
</dbReference>
<dbReference type="InterPro" id="IPR006860">
    <property type="entry name" value="FecR"/>
</dbReference>
<dbReference type="Gene3D" id="2.60.120.1440">
    <property type="match status" value="1"/>
</dbReference>
<dbReference type="Gene3D" id="3.55.50.30">
    <property type="match status" value="1"/>
</dbReference>
<keyword evidence="1" id="KW-1133">Transmembrane helix</keyword>
<evidence type="ECO:0000259" key="3">
    <source>
        <dbReference type="Pfam" id="PF16344"/>
    </source>
</evidence>
<dbReference type="InterPro" id="IPR032508">
    <property type="entry name" value="FecR_C"/>
</dbReference>
<dbReference type="InterPro" id="IPR012373">
    <property type="entry name" value="Ferrdict_sens_TM"/>
</dbReference>